<dbReference type="Gene3D" id="3.40.50.1820">
    <property type="entry name" value="alpha/beta hydrolase"/>
    <property type="match status" value="1"/>
</dbReference>
<dbReference type="GO" id="GO:0016020">
    <property type="term" value="C:membrane"/>
    <property type="evidence" value="ECO:0007669"/>
    <property type="project" value="TreeGrafter"/>
</dbReference>
<feature type="region of interest" description="Disordered" evidence="1">
    <location>
        <begin position="278"/>
        <end position="309"/>
    </location>
</feature>
<proteinExistence type="predicted"/>
<dbReference type="SUPFAM" id="SSF53474">
    <property type="entry name" value="alpha/beta-Hydrolases"/>
    <property type="match status" value="1"/>
</dbReference>
<dbReference type="PANTHER" id="PTHR12277:SF81">
    <property type="entry name" value="PROTEIN ABHD13"/>
    <property type="match status" value="1"/>
</dbReference>
<evidence type="ECO:0000313" key="4">
    <source>
        <dbReference type="Proteomes" id="UP000292702"/>
    </source>
</evidence>
<comment type="caution">
    <text evidence="3">The sequence shown here is derived from an EMBL/GenBank/DDBJ whole genome shotgun (WGS) entry which is preliminary data.</text>
</comment>
<dbReference type="PANTHER" id="PTHR12277">
    <property type="entry name" value="ALPHA/BETA HYDROLASE DOMAIN-CONTAINING PROTEIN"/>
    <property type="match status" value="1"/>
</dbReference>
<reference evidence="3 4" key="1">
    <citation type="submission" date="2018-11" db="EMBL/GenBank/DDBJ databases">
        <title>Genome assembly of Steccherinum ochraceum LE-BIN_3174, the white-rot fungus of the Steccherinaceae family (The Residual Polyporoid clade, Polyporales, Basidiomycota).</title>
        <authorList>
            <person name="Fedorova T.V."/>
            <person name="Glazunova O.A."/>
            <person name="Landesman E.O."/>
            <person name="Moiseenko K.V."/>
            <person name="Psurtseva N.V."/>
            <person name="Savinova O.S."/>
            <person name="Shakhova N.V."/>
            <person name="Tyazhelova T.V."/>
            <person name="Vasina D.V."/>
        </authorList>
    </citation>
    <scope>NUCLEOTIDE SEQUENCE [LARGE SCALE GENOMIC DNA]</scope>
    <source>
        <strain evidence="3 4">LE-BIN_3174</strain>
    </source>
</reference>
<organism evidence="3 4">
    <name type="scientific">Steccherinum ochraceum</name>
    <dbReference type="NCBI Taxonomy" id="92696"/>
    <lineage>
        <taxon>Eukaryota</taxon>
        <taxon>Fungi</taxon>
        <taxon>Dikarya</taxon>
        <taxon>Basidiomycota</taxon>
        <taxon>Agaricomycotina</taxon>
        <taxon>Agaricomycetes</taxon>
        <taxon>Polyporales</taxon>
        <taxon>Steccherinaceae</taxon>
        <taxon>Steccherinum</taxon>
    </lineage>
</organism>
<name>A0A4R0RF26_9APHY</name>
<protein>
    <recommendedName>
        <fullName evidence="2">AB hydrolase-1 domain-containing protein</fullName>
    </recommendedName>
</protein>
<dbReference type="AlphaFoldDB" id="A0A4R0RF26"/>
<evidence type="ECO:0000313" key="3">
    <source>
        <dbReference type="EMBL" id="TCD66870.1"/>
    </source>
</evidence>
<keyword evidence="4" id="KW-1185">Reference proteome</keyword>
<gene>
    <name evidence="3" type="ORF">EIP91_000768</name>
</gene>
<dbReference type="Proteomes" id="UP000292702">
    <property type="component" value="Unassembled WGS sequence"/>
</dbReference>
<dbReference type="EMBL" id="RWJN01000118">
    <property type="protein sequence ID" value="TCD66870.1"/>
    <property type="molecule type" value="Genomic_DNA"/>
</dbReference>
<evidence type="ECO:0000256" key="1">
    <source>
        <dbReference type="SAM" id="MobiDB-lite"/>
    </source>
</evidence>
<feature type="domain" description="AB hydrolase-1" evidence="2">
    <location>
        <begin position="103"/>
        <end position="215"/>
    </location>
</feature>
<dbReference type="Pfam" id="PF00561">
    <property type="entry name" value="Abhydrolase_1"/>
    <property type="match status" value="1"/>
</dbReference>
<dbReference type="GO" id="GO:0008474">
    <property type="term" value="F:palmitoyl-(protein) hydrolase activity"/>
    <property type="evidence" value="ECO:0007669"/>
    <property type="project" value="TreeGrafter"/>
</dbReference>
<sequence>MPSIEDLAKGTVAATAGLSTVAFGLLYYGQNYLIYPSAFPPGSRTEVPVPSQYGLPYHDLELNAEDGVKLKCYLLVQSKQLDQPATVTEAVSAEDEQFASMRPTVLMFHGNGGNVGHRIPLAKVFFAKMRCNVLMVSYRGYGLSDGSPSEKGLKLDAQSALDYVKSHPALSKGPTILYGQSIGGAVSIDLASRNPLAIDALILENTFLSLPRLVPSALPVLGPFAFLCHQKWDSASKISLIPSKTPILMLSGAHDEVVPREHMEGLWELVMQREAKRPAGTSTNFSTYTPRKRNASTPSSPVTPPSTRVGDVGLETAARQGEIKLAAYDPRSLSKFVEFENGTHNDTCVQPGYWAAIAEFIMNLHSEVNTSAS</sequence>
<dbReference type="InterPro" id="IPR029058">
    <property type="entry name" value="AB_hydrolase_fold"/>
</dbReference>
<dbReference type="OrthoDB" id="10249433at2759"/>
<dbReference type="InterPro" id="IPR000073">
    <property type="entry name" value="AB_hydrolase_1"/>
</dbReference>
<dbReference type="STRING" id="92696.A0A4R0RF26"/>
<feature type="compositionally biased region" description="Polar residues" evidence="1">
    <location>
        <begin position="280"/>
        <end position="289"/>
    </location>
</feature>
<evidence type="ECO:0000259" key="2">
    <source>
        <dbReference type="Pfam" id="PF00561"/>
    </source>
</evidence>
<accession>A0A4R0RF26</accession>